<evidence type="ECO:0000313" key="1">
    <source>
        <dbReference type="EMBL" id="GLT17504.1"/>
    </source>
</evidence>
<dbReference type="EMBL" id="BSPW01000023">
    <property type="protein sequence ID" value="GLT17504.1"/>
    <property type="molecule type" value="Genomic_DNA"/>
</dbReference>
<protein>
    <submittedName>
        <fullName evidence="1">Uncharacterized protein</fullName>
    </submittedName>
</protein>
<organism evidence="1 2">
    <name type="scientific">Vibrio zhanjiangensis</name>
    <dbReference type="NCBI Taxonomy" id="1046128"/>
    <lineage>
        <taxon>Bacteria</taxon>
        <taxon>Pseudomonadati</taxon>
        <taxon>Pseudomonadota</taxon>
        <taxon>Gammaproteobacteria</taxon>
        <taxon>Vibrionales</taxon>
        <taxon>Vibrionaceae</taxon>
        <taxon>Vibrio</taxon>
    </lineage>
</organism>
<comment type="caution">
    <text evidence="1">The sequence shown here is derived from an EMBL/GenBank/DDBJ whole genome shotgun (WGS) entry which is preliminary data.</text>
</comment>
<proteinExistence type="predicted"/>
<dbReference type="Proteomes" id="UP001157138">
    <property type="component" value="Unassembled WGS sequence"/>
</dbReference>
<name>A0ABQ6EWY5_9VIBR</name>
<sequence length="102" mass="11923">MLGDLFETLGIELKQFDQLIQTFDVLNDLSASVPIFIYKALLPIIVNQSYNLFRVRIHEEDKFTKMGTSPFITQLIHWTWESKNLNQASLHHKIQMQCPFPS</sequence>
<keyword evidence="2" id="KW-1185">Reference proteome</keyword>
<evidence type="ECO:0000313" key="2">
    <source>
        <dbReference type="Proteomes" id="UP001157138"/>
    </source>
</evidence>
<accession>A0ABQ6EWY5</accession>
<gene>
    <name evidence="1" type="ORF">GCM10007938_12810</name>
</gene>
<reference evidence="2" key="1">
    <citation type="journal article" date="2019" name="Int. J. Syst. Evol. Microbiol.">
        <title>The Global Catalogue of Microorganisms (GCM) 10K type strain sequencing project: providing services to taxonomists for standard genome sequencing and annotation.</title>
        <authorList>
            <consortium name="The Broad Institute Genomics Platform"/>
            <consortium name="The Broad Institute Genome Sequencing Center for Infectious Disease"/>
            <person name="Wu L."/>
            <person name="Ma J."/>
        </authorList>
    </citation>
    <scope>NUCLEOTIDE SEQUENCE [LARGE SCALE GENOMIC DNA]</scope>
    <source>
        <strain evidence="2">NBRC 108723</strain>
    </source>
</reference>